<dbReference type="Gene3D" id="3.30.450.20">
    <property type="entry name" value="PAS domain"/>
    <property type="match status" value="2"/>
</dbReference>
<dbReference type="PANTHER" id="PTHR44757:SF2">
    <property type="entry name" value="BIOFILM ARCHITECTURE MAINTENANCE PROTEIN MBAA"/>
    <property type="match status" value="1"/>
</dbReference>
<feature type="domain" description="GGDEF" evidence="4">
    <location>
        <begin position="837"/>
        <end position="969"/>
    </location>
</feature>
<feature type="chain" id="PRO_5043162085" evidence="1">
    <location>
        <begin position="22"/>
        <end position="971"/>
    </location>
</feature>
<gene>
    <name evidence="5" type="ORF">A8806_101525</name>
</gene>
<dbReference type="SUPFAM" id="SSF53850">
    <property type="entry name" value="Periplasmic binding protein-like II"/>
    <property type="match status" value="2"/>
</dbReference>
<dbReference type="InterPro" id="IPR001638">
    <property type="entry name" value="Solute-binding_3/MltF_N"/>
</dbReference>
<feature type="domain" description="PAC" evidence="3">
    <location>
        <begin position="755"/>
        <end position="807"/>
    </location>
</feature>
<evidence type="ECO:0000313" key="6">
    <source>
        <dbReference type="Proteomes" id="UP000245845"/>
    </source>
</evidence>
<dbReference type="AlphaFoldDB" id="A0A2Y9B987"/>
<feature type="domain" description="PAS" evidence="2">
    <location>
        <begin position="545"/>
        <end position="620"/>
    </location>
</feature>
<protein>
    <submittedName>
        <fullName evidence="5">PAS domain S-box-containing protein/diguanylate cyclase (GGDEF)-like protein</fullName>
    </submittedName>
</protein>
<dbReference type="SMART" id="SM00062">
    <property type="entry name" value="PBPb"/>
    <property type="match status" value="2"/>
</dbReference>
<dbReference type="Pfam" id="PF08447">
    <property type="entry name" value="PAS_3"/>
    <property type="match status" value="1"/>
</dbReference>
<evidence type="ECO:0000259" key="4">
    <source>
        <dbReference type="PROSITE" id="PS50887"/>
    </source>
</evidence>
<dbReference type="FunFam" id="3.30.70.270:FF:000001">
    <property type="entry name" value="Diguanylate cyclase domain protein"/>
    <property type="match status" value="1"/>
</dbReference>
<proteinExistence type="predicted"/>
<dbReference type="CDD" id="cd00130">
    <property type="entry name" value="PAS"/>
    <property type="match status" value="1"/>
</dbReference>
<name>A0A2Y9B987_9FIRM</name>
<dbReference type="InterPro" id="IPR013655">
    <property type="entry name" value="PAS_fold_3"/>
</dbReference>
<dbReference type="InterPro" id="IPR029787">
    <property type="entry name" value="Nucleotide_cyclase"/>
</dbReference>
<reference evidence="5 6" key="1">
    <citation type="submission" date="2018-05" db="EMBL/GenBank/DDBJ databases">
        <title>The Hungate 1000. A catalogue of reference genomes from the rumen microbiome.</title>
        <authorList>
            <person name="Kelly W."/>
        </authorList>
    </citation>
    <scope>NUCLEOTIDE SEQUENCE [LARGE SCALE GENOMIC DNA]</scope>
    <source>
        <strain evidence="5 6">NLAE-zl-C242</strain>
    </source>
</reference>
<dbReference type="SUPFAM" id="SSF55785">
    <property type="entry name" value="PYP-like sensor domain (PAS domain)"/>
    <property type="match status" value="2"/>
</dbReference>
<dbReference type="InterPro" id="IPR052155">
    <property type="entry name" value="Biofilm_reg_signaling"/>
</dbReference>
<dbReference type="Pfam" id="PF00990">
    <property type="entry name" value="GGDEF"/>
    <property type="match status" value="1"/>
</dbReference>
<dbReference type="NCBIfam" id="TIGR00229">
    <property type="entry name" value="sensory_box"/>
    <property type="match status" value="1"/>
</dbReference>
<dbReference type="InterPro" id="IPR000700">
    <property type="entry name" value="PAS-assoc_C"/>
</dbReference>
<dbReference type="Pfam" id="PF13426">
    <property type="entry name" value="PAS_9"/>
    <property type="match status" value="1"/>
</dbReference>
<comment type="caution">
    <text evidence="5">The sequence shown here is derived from an EMBL/GenBank/DDBJ whole genome shotgun (WGS) entry which is preliminary data.</text>
</comment>
<dbReference type="SMART" id="SM00086">
    <property type="entry name" value="PAC"/>
    <property type="match status" value="2"/>
</dbReference>
<dbReference type="SMART" id="SM00267">
    <property type="entry name" value="GGDEF"/>
    <property type="match status" value="1"/>
</dbReference>
<accession>A0A2Y9B987</accession>
<dbReference type="InterPro" id="IPR000014">
    <property type="entry name" value="PAS"/>
</dbReference>
<keyword evidence="6" id="KW-1185">Reference proteome</keyword>
<dbReference type="InterPro" id="IPR001610">
    <property type="entry name" value="PAC"/>
</dbReference>
<feature type="signal peptide" evidence="1">
    <location>
        <begin position="1"/>
        <end position="21"/>
    </location>
</feature>
<dbReference type="InterPro" id="IPR035965">
    <property type="entry name" value="PAS-like_dom_sf"/>
</dbReference>
<dbReference type="InterPro" id="IPR043128">
    <property type="entry name" value="Rev_trsase/Diguanyl_cyclase"/>
</dbReference>
<dbReference type="NCBIfam" id="TIGR00254">
    <property type="entry name" value="GGDEF"/>
    <property type="match status" value="1"/>
</dbReference>
<dbReference type="PROSITE" id="PS50112">
    <property type="entry name" value="PAS"/>
    <property type="match status" value="1"/>
</dbReference>
<dbReference type="Gene3D" id="3.30.70.270">
    <property type="match status" value="1"/>
</dbReference>
<dbReference type="PROSITE" id="PS50887">
    <property type="entry name" value="GGDEF"/>
    <property type="match status" value="1"/>
</dbReference>
<dbReference type="EMBL" id="QGDL01000001">
    <property type="protein sequence ID" value="PWJ32237.1"/>
    <property type="molecule type" value="Genomic_DNA"/>
</dbReference>
<dbReference type="CDD" id="cd01949">
    <property type="entry name" value="GGDEF"/>
    <property type="match status" value="1"/>
</dbReference>
<evidence type="ECO:0000259" key="2">
    <source>
        <dbReference type="PROSITE" id="PS50112"/>
    </source>
</evidence>
<dbReference type="Gene3D" id="3.40.190.10">
    <property type="entry name" value="Periplasmic binding protein-like II"/>
    <property type="match status" value="4"/>
</dbReference>
<dbReference type="SUPFAM" id="SSF55073">
    <property type="entry name" value="Nucleotide cyclase"/>
    <property type="match status" value="1"/>
</dbReference>
<organism evidence="5 6">
    <name type="scientific">Faecalicatena orotica</name>
    <dbReference type="NCBI Taxonomy" id="1544"/>
    <lineage>
        <taxon>Bacteria</taxon>
        <taxon>Bacillati</taxon>
        <taxon>Bacillota</taxon>
        <taxon>Clostridia</taxon>
        <taxon>Lachnospirales</taxon>
        <taxon>Lachnospiraceae</taxon>
        <taxon>Faecalicatena</taxon>
    </lineage>
</organism>
<evidence type="ECO:0000256" key="1">
    <source>
        <dbReference type="SAM" id="SignalP"/>
    </source>
</evidence>
<keyword evidence="1" id="KW-0732">Signal</keyword>
<dbReference type="PANTHER" id="PTHR44757">
    <property type="entry name" value="DIGUANYLATE CYCLASE DGCP"/>
    <property type="match status" value="1"/>
</dbReference>
<dbReference type="InterPro" id="IPR000160">
    <property type="entry name" value="GGDEF_dom"/>
</dbReference>
<dbReference type="Proteomes" id="UP000245845">
    <property type="component" value="Unassembled WGS sequence"/>
</dbReference>
<evidence type="ECO:0000313" key="5">
    <source>
        <dbReference type="EMBL" id="PWJ32237.1"/>
    </source>
</evidence>
<feature type="domain" description="PAC" evidence="3">
    <location>
        <begin position="624"/>
        <end position="675"/>
    </location>
</feature>
<evidence type="ECO:0000259" key="3">
    <source>
        <dbReference type="PROSITE" id="PS50113"/>
    </source>
</evidence>
<dbReference type="PROSITE" id="PS50113">
    <property type="entry name" value="PAC"/>
    <property type="match status" value="2"/>
</dbReference>
<sequence>MVLLTLLVFCFVLSAAFDSHAAVASGETVRVGYYPLENYHAENENGEVEGYEADYLSRVSEITGWNIEYVRLASWEKGMEALRNGEIDLLSPSQFTTERDAEFLFSSLPLGKTYGAVMALNTNECIYEDFEAFSHMTFGVEKGSIHSETFAAYASEHQFTPDIMYYKDFESMVEALNAGEIDALVDNIMRTQKTMSLLGRFGTSQYYFMANKNDRVLMSGLNEAMYQIDVESPQFEQELRSRYFPVFDAEILTKEEIEFAQGMRELIVGCPVNTDPVSYLDKESGETAGITRDILDRVAANTGLKFKYEALPAGQVTYEDLRAKGVDLIACVEYNSVNAKSPGVHLSSPYFQAKKVVVCKKDTEFDTEKELTLAIVSGSQTLGTVLKNTYPSFHIVTYETPEQCLEAVKSGEADAMLHNQYSIDRLLQKPRYESLNALAAEGIGDAQSLSPVLYKSGNDTLDEDLSNPLLIKVINKGINNITEDEISKILIDQTTKRRYQFTLGDFIYRYQYMCMAVIAALAAAGCAAAYSMRIKKKNLEILRNSEKQLENITNNINGGVLILQPDRELHLLYANEGFWNLLEYDADRMKQPGQDNYVMYVHEDDKEQLAGLMEKADEGDAGSVSLRLRVRRRDGSYIPALFNGTLAADEQGLIKLYCVIMDISQEVAIQEQLKLEEQKHQLLIDKTEQIVYEIQFAQKEIKTSESFCRKFGWRLMQTYKRLDAAEILSIWRVHPEDQAAFTENFRKSLDGLEDTNITVRLMLADGRALWCSVSQFIMLDSEGNPLEILGLIRDVDRDMREKKNLAEKSRMDPLTGLYNKEAFRRESKEYLRQNLDEECAVLFVDLDHFKNINDLLGHMEGDKAIKDAAQTLKAIFSSQDVVGRFGGDEFCVLVKDITMEALTRKVEWLREKLRCIYSNGKYQVQITASIGVTTSMISGFDLGVLLEHADTALYRSKDAGRNCYTFYGTEE</sequence>
<dbReference type="Pfam" id="PF00497">
    <property type="entry name" value="SBP_bac_3"/>
    <property type="match status" value="2"/>
</dbReference>